<comment type="caution">
    <text evidence="1">The sequence shown here is derived from an EMBL/GenBank/DDBJ whole genome shotgun (WGS) entry which is preliminary data.</text>
</comment>
<evidence type="ECO:0000313" key="1">
    <source>
        <dbReference type="EMBL" id="MFD1736195.1"/>
    </source>
</evidence>
<evidence type="ECO:0000313" key="2">
    <source>
        <dbReference type="Proteomes" id="UP001597214"/>
    </source>
</evidence>
<organism evidence="1 2">
    <name type="scientific">Bacillus salitolerans</name>
    <dbReference type="NCBI Taxonomy" id="1437434"/>
    <lineage>
        <taxon>Bacteria</taxon>
        <taxon>Bacillati</taxon>
        <taxon>Bacillota</taxon>
        <taxon>Bacilli</taxon>
        <taxon>Bacillales</taxon>
        <taxon>Bacillaceae</taxon>
        <taxon>Bacillus</taxon>
    </lineage>
</organism>
<accession>A0ABW4LQ15</accession>
<dbReference type="EMBL" id="JBHUEM010000005">
    <property type="protein sequence ID" value="MFD1736195.1"/>
    <property type="molecule type" value="Genomic_DNA"/>
</dbReference>
<protein>
    <submittedName>
        <fullName evidence="1">Uncharacterized protein</fullName>
    </submittedName>
</protein>
<keyword evidence="2" id="KW-1185">Reference proteome</keyword>
<proteinExistence type="predicted"/>
<dbReference type="RefSeq" id="WP_377927342.1">
    <property type="nucleotide sequence ID" value="NZ_JBHUEM010000005.1"/>
</dbReference>
<gene>
    <name evidence="1" type="ORF">ACFSCX_06410</name>
</gene>
<name>A0ABW4LQ15_9BACI</name>
<reference evidence="2" key="1">
    <citation type="journal article" date="2019" name="Int. J. Syst. Evol. Microbiol.">
        <title>The Global Catalogue of Microorganisms (GCM) 10K type strain sequencing project: providing services to taxonomists for standard genome sequencing and annotation.</title>
        <authorList>
            <consortium name="The Broad Institute Genomics Platform"/>
            <consortium name="The Broad Institute Genome Sequencing Center for Infectious Disease"/>
            <person name="Wu L."/>
            <person name="Ma J."/>
        </authorList>
    </citation>
    <scope>NUCLEOTIDE SEQUENCE [LARGE SCALE GENOMIC DNA]</scope>
    <source>
        <strain evidence="2">CCUG 49339</strain>
    </source>
</reference>
<dbReference type="Proteomes" id="UP001597214">
    <property type="component" value="Unassembled WGS sequence"/>
</dbReference>
<sequence length="56" mass="6540">MLDPMMAIFIKNSKEELKKGTVTLDEYTKGLAKIFEKMREFNGMTSEEFYAEVNKL</sequence>